<keyword evidence="3" id="KW-1003">Cell membrane</keyword>
<evidence type="ECO:0000313" key="10">
    <source>
        <dbReference type="Proteomes" id="UP000001304"/>
    </source>
</evidence>
<dbReference type="GO" id="GO:0006754">
    <property type="term" value="P:ATP biosynthetic process"/>
    <property type="evidence" value="ECO:0007669"/>
    <property type="project" value="UniProtKB-KW"/>
</dbReference>
<dbReference type="GO" id="GO:0033178">
    <property type="term" value="C:proton-transporting two-sector ATPase complex, catalytic domain"/>
    <property type="evidence" value="ECO:0007669"/>
    <property type="project" value="InterPro"/>
</dbReference>
<evidence type="ECO:0000256" key="5">
    <source>
        <dbReference type="ARBA" id="ARBA00023065"/>
    </source>
</evidence>
<keyword evidence="6" id="KW-0472">Membrane</keyword>
<keyword evidence="4" id="KW-0375">Hydrogen ion transport</keyword>
<dbReference type="STRING" id="583356.Igag_1019"/>
<keyword evidence="10" id="KW-1185">Reference proteome</keyword>
<dbReference type="AlphaFoldDB" id="E0SNN7"/>
<evidence type="ECO:0000256" key="6">
    <source>
        <dbReference type="ARBA" id="ARBA00023136"/>
    </source>
</evidence>
<protein>
    <submittedName>
        <fullName evidence="9">H+transporting two-sector ATPase E subunit</fullName>
    </submittedName>
</protein>
<dbReference type="KEGG" id="iag:Igag_1019"/>
<keyword evidence="7" id="KW-0066">ATP synthesis</keyword>
<proteinExistence type="inferred from homology"/>
<keyword evidence="8" id="KW-0175">Coiled coil</keyword>
<evidence type="ECO:0000256" key="8">
    <source>
        <dbReference type="SAM" id="Coils"/>
    </source>
</evidence>
<dbReference type="Proteomes" id="UP000001304">
    <property type="component" value="Chromosome"/>
</dbReference>
<evidence type="ECO:0000256" key="7">
    <source>
        <dbReference type="ARBA" id="ARBA00023310"/>
    </source>
</evidence>
<dbReference type="HOGENOM" id="CLU_1381480_0_0_2"/>
<dbReference type="Gene3D" id="3.30.2320.30">
    <property type="entry name" value="ATP synthase, E subunit, C-terminal"/>
    <property type="match status" value="1"/>
</dbReference>
<dbReference type="EMBL" id="CP002098">
    <property type="protein sequence ID" value="ADM27833.1"/>
    <property type="molecule type" value="Genomic_DNA"/>
</dbReference>
<organism evidence="9 10">
    <name type="scientific">Ignisphaera aggregans (strain DSM 17230 / JCM 13409 / AQ1.S1)</name>
    <dbReference type="NCBI Taxonomy" id="583356"/>
    <lineage>
        <taxon>Archaea</taxon>
        <taxon>Thermoproteota</taxon>
        <taxon>Thermoprotei</taxon>
        <taxon>Desulfurococcales</taxon>
        <taxon>Desulfurococcaceae</taxon>
        <taxon>Ignisphaera</taxon>
    </lineage>
</organism>
<dbReference type="InterPro" id="IPR002842">
    <property type="entry name" value="ATPase_V1_Esu"/>
</dbReference>
<comment type="similarity">
    <text evidence="1">Belongs to the V-ATPase E subunit family.</text>
</comment>
<dbReference type="InterPro" id="IPR038495">
    <property type="entry name" value="ATPase_E_C"/>
</dbReference>
<evidence type="ECO:0000313" key="9">
    <source>
        <dbReference type="EMBL" id="ADM27833.1"/>
    </source>
</evidence>
<evidence type="ECO:0000256" key="2">
    <source>
        <dbReference type="ARBA" id="ARBA00022448"/>
    </source>
</evidence>
<dbReference type="GO" id="GO:0046961">
    <property type="term" value="F:proton-transporting ATPase activity, rotational mechanism"/>
    <property type="evidence" value="ECO:0007669"/>
    <property type="project" value="InterPro"/>
</dbReference>
<accession>E0SNN7</accession>
<reference evidence="9 10" key="1">
    <citation type="journal article" date="2010" name="Stand. Genomic Sci.">
        <title>Complete genome sequence of Ignisphaera aggregans type strain (AQ1.S1).</title>
        <authorList>
            <person name="Goker M."/>
            <person name="Held B."/>
            <person name="Lapidus A."/>
            <person name="Nolan M."/>
            <person name="Spring S."/>
            <person name="Yasawong M."/>
            <person name="Lucas S."/>
            <person name="Glavina Del Rio T."/>
            <person name="Tice H."/>
            <person name="Cheng J.F."/>
            <person name="Goodwin L."/>
            <person name="Tapia R."/>
            <person name="Pitluck S."/>
            <person name="Liolios K."/>
            <person name="Ivanova N."/>
            <person name="Mavromatis K."/>
            <person name="Mikhailova N."/>
            <person name="Pati A."/>
            <person name="Chen A."/>
            <person name="Palaniappan K."/>
            <person name="Brambilla E."/>
            <person name="Land M."/>
            <person name="Hauser L."/>
            <person name="Chang Y.J."/>
            <person name="Jeffries C.D."/>
            <person name="Brettin T."/>
            <person name="Detter J.C."/>
            <person name="Han C."/>
            <person name="Rohde M."/>
            <person name="Sikorski J."/>
            <person name="Woyke T."/>
            <person name="Bristow J."/>
            <person name="Eisen J.A."/>
            <person name="Markowitz V."/>
            <person name="Hugenholtz P."/>
            <person name="Kyrpides N.C."/>
            <person name="Klenk H.P."/>
        </authorList>
    </citation>
    <scope>NUCLEOTIDE SEQUENCE [LARGE SCALE GENOMIC DNA]</scope>
    <source>
        <strain evidence="10">DSM 17230 / JCM 13409 / AQ1.S1</strain>
    </source>
</reference>
<dbReference type="Pfam" id="PF01991">
    <property type="entry name" value="vATP-synt_E"/>
    <property type="match status" value="1"/>
</dbReference>
<evidence type="ECO:0000256" key="4">
    <source>
        <dbReference type="ARBA" id="ARBA00022781"/>
    </source>
</evidence>
<sequence>MSSVEELKNIVVRRAEEEAKRIIEGAEKEAERIVREAEEKRMKLVEEAKKKVISDIGYEQRLAEAKANARKVIAEAKSSVLNDLRKNILRLLNDLDDARRFASLRNLIMEALQAIEISRGKRIILRVSNKDLRFAEMLSRDIATKHSISVSVEPIEISGGVIIEDVDTGIIVDNSYEARLRRILTINAPKIQERLFSS</sequence>
<gene>
    <name evidence="9" type="ordered locus">Igag_1019</name>
</gene>
<dbReference type="SUPFAM" id="SSF160527">
    <property type="entry name" value="V-type ATPase subunit E-like"/>
    <property type="match status" value="1"/>
</dbReference>
<keyword evidence="5" id="KW-0406">Ion transport</keyword>
<name>E0SNN7_IGNAA</name>
<evidence type="ECO:0000256" key="1">
    <source>
        <dbReference type="ARBA" id="ARBA00005901"/>
    </source>
</evidence>
<evidence type="ECO:0000256" key="3">
    <source>
        <dbReference type="ARBA" id="ARBA00022475"/>
    </source>
</evidence>
<feature type="coiled-coil region" evidence="8">
    <location>
        <begin position="12"/>
        <end position="47"/>
    </location>
</feature>
<keyword evidence="2" id="KW-0813">Transport</keyword>